<dbReference type="CTD" id="8586218"/>
<reference evidence="2 3" key="1">
    <citation type="journal article" date="2003" name="PLoS Biol.">
        <title>The genome sequence of Caenorhabditis briggsae: a platform for comparative genomics.</title>
        <authorList>
            <person name="Stein L.D."/>
            <person name="Bao Z."/>
            <person name="Blasiar D."/>
            <person name="Blumenthal T."/>
            <person name="Brent M.R."/>
            <person name="Chen N."/>
            <person name="Chinwalla A."/>
            <person name="Clarke L."/>
            <person name="Clee C."/>
            <person name="Coghlan A."/>
            <person name="Coulson A."/>
            <person name="D'Eustachio P."/>
            <person name="Fitch D.H."/>
            <person name="Fulton L.A."/>
            <person name="Fulton R.E."/>
            <person name="Griffiths-Jones S."/>
            <person name="Harris T.W."/>
            <person name="Hillier L.W."/>
            <person name="Kamath R."/>
            <person name="Kuwabara P.E."/>
            <person name="Mardis E.R."/>
            <person name="Marra M.A."/>
            <person name="Miner T.L."/>
            <person name="Minx P."/>
            <person name="Mullikin J.C."/>
            <person name="Plumb R.W."/>
            <person name="Rogers J."/>
            <person name="Schein J.E."/>
            <person name="Sohrmann M."/>
            <person name="Spieth J."/>
            <person name="Stajich J.E."/>
            <person name="Wei C."/>
            <person name="Willey D."/>
            <person name="Wilson R.K."/>
            <person name="Durbin R."/>
            <person name="Waterston R.H."/>
        </authorList>
    </citation>
    <scope>NUCLEOTIDE SEQUENCE [LARGE SCALE GENOMIC DNA]</scope>
    <source>
        <strain evidence="2 3">AF16</strain>
    </source>
</reference>
<dbReference type="EMBL" id="HE601483">
    <property type="protein sequence ID" value="CAP34916.2"/>
    <property type="molecule type" value="Genomic_DNA"/>
</dbReference>
<dbReference type="RefSeq" id="XP_002644223.2">
    <property type="nucleotide sequence ID" value="XM_002644177.2"/>
</dbReference>
<dbReference type="KEGG" id="cbr:CBG_17223"/>
<organism evidence="2 3">
    <name type="scientific">Caenorhabditis briggsae</name>
    <dbReference type="NCBI Taxonomy" id="6238"/>
    <lineage>
        <taxon>Eukaryota</taxon>
        <taxon>Metazoa</taxon>
        <taxon>Ecdysozoa</taxon>
        <taxon>Nematoda</taxon>
        <taxon>Chromadorea</taxon>
        <taxon>Rhabditida</taxon>
        <taxon>Rhabditina</taxon>
        <taxon>Rhabditomorpha</taxon>
        <taxon>Rhabditoidea</taxon>
        <taxon>Rhabditidae</taxon>
        <taxon>Peloderinae</taxon>
        <taxon>Caenorhabditis</taxon>
    </lineage>
</organism>
<accession>A8XQJ1</accession>
<dbReference type="HOGENOM" id="CLU_1311096_0_0_1"/>
<protein>
    <submittedName>
        <fullName evidence="2">Protein CBG17223</fullName>
    </submittedName>
</protein>
<feature type="region of interest" description="Disordered" evidence="1">
    <location>
        <begin position="137"/>
        <end position="195"/>
    </location>
</feature>
<sequence>MPSVGDVVYANTYPAVLLRRRGRTEWHVRYLSAQENSQFHCDESRMKAVHVEDTVQVVENPWGLLEDGLKEARRLIEVDPSKGGWGSADIKLRRPTQSRTHGVTRLGLQRHGAGIEAQGALNGLAPAAANVVAPAQGSVVGPSTPAQKAAKKRSGDGDEGASAKKFQKTTEMQEEEEEVEAKDTNSAEEPAQQQSLFSKYWETMVQWLKK</sequence>
<reference evidence="2 3" key="2">
    <citation type="journal article" date="2011" name="PLoS Genet.">
        <title>Caenorhabditis briggsae recombinant inbred line genotypes reveal inter-strain incompatibility and the evolution of recombination.</title>
        <authorList>
            <person name="Ross J.A."/>
            <person name="Koboldt D.C."/>
            <person name="Staisch J.E."/>
            <person name="Chamberlin H.M."/>
            <person name="Gupta B.P."/>
            <person name="Miller R.D."/>
            <person name="Baird S.E."/>
            <person name="Haag E.S."/>
        </authorList>
    </citation>
    <scope>NUCLEOTIDE SEQUENCE [LARGE SCALE GENOMIC DNA]</scope>
    <source>
        <strain evidence="2 3">AF16</strain>
    </source>
</reference>
<evidence type="ECO:0000313" key="2">
    <source>
        <dbReference type="EMBL" id="CAP34916.2"/>
    </source>
</evidence>
<dbReference type="AlphaFoldDB" id="A8XQJ1"/>
<proteinExistence type="predicted"/>
<gene>
    <name evidence="2" type="ORF">CBG17223</name>
    <name evidence="2" type="ORF">CBG_17223</name>
</gene>
<dbReference type="Proteomes" id="UP000008549">
    <property type="component" value="Unassembled WGS sequence"/>
</dbReference>
<name>A8XQJ1_CAEBR</name>
<dbReference type="InParanoid" id="A8XQJ1"/>
<evidence type="ECO:0000256" key="1">
    <source>
        <dbReference type="SAM" id="MobiDB-lite"/>
    </source>
</evidence>
<keyword evidence="3" id="KW-1185">Reference proteome</keyword>
<evidence type="ECO:0000313" key="3">
    <source>
        <dbReference type="Proteomes" id="UP000008549"/>
    </source>
</evidence>
<dbReference type="GeneID" id="8586218"/>